<name>A0A1E5ILH0_ENDTX</name>
<gene>
    <name evidence="1" type="ORF">ATZ36_15310</name>
</gene>
<accession>A0A1E5ILH0</accession>
<protein>
    <submittedName>
        <fullName evidence="1">Uncharacterized protein</fullName>
    </submittedName>
</protein>
<keyword evidence="2" id="KW-1185">Reference proteome</keyword>
<organism evidence="1 2">
    <name type="scientific">Endomicrobium trichonymphae</name>
    <dbReference type="NCBI Taxonomy" id="1408204"/>
    <lineage>
        <taxon>Bacteria</taxon>
        <taxon>Pseudomonadati</taxon>
        <taxon>Elusimicrobiota</taxon>
        <taxon>Endomicrobiia</taxon>
        <taxon>Endomicrobiales</taxon>
        <taxon>Endomicrobiaceae</taxon>
        <taxon>Candidatus Endomicrobiellum</taxon>
    </lineage>
</organism>
<dbReference type="AlphaFoldDB" id="A0A1E5ILH0"/>
<dbReference type="Proteomes" id="UP000095237">
    <property type="component" value="Unassembled WGS sequence"/>
</dbReference>
<evidence type="ECO:0000313" key="1">
    <source>
        <dbReference type="EMBL" id="OEG71327.1"/>
    </source>
</evidence>
<sequence>MVDDVVHKFLERKEVKSKIGNSSLSVEKEKILLVLDRDEQEIKEIISSENAYEKYKNDLKD</sequence>
<proteinExistence type="predicted"/>
<comment type="caution">
    <text evidence="1">The sequence shown here is derived from an EMBL/GenBank/DDBJ whole genome shotgun (WGS) entry which is preliminary data.</text>
</comment>
<dbReference type="EMBL" id="LNVX01000224">
    <property type="protein sequence ID" value="OEG71327.1"/>
    <property type="molecule type" value="Genomic_DNA"/>
</dbReference>
<reference evidence="1 2" key="1">
    <citation type="submission" date="2015-11" db="EMBL/GenBank/DDBJ databases">
        <title>Evidence for parallel genomic evolution in an endosymbiosis of termite gut flagellates.</title>
        <authorList>
            <person name="Zheng H."/>
        </authorList>
    </citation>
    <scope>NUCLEOTIDE SEQUENCE [LARGE SCALE GENOMIC DNA]</scope>
    <source>
        <strain evidence="1 2">CET450</strain>
    </source>
</reference>
<evidence type="ECO:0000313" key="2">
    <source>
        <dbReference type="Proteomes" id="UP000095237"/>
    </source>
</evidence>